<organism evidence="1 2">
    <name type="scientific">Phlebia brevispora</name>
    <dbReference type="NCBI Taxonomy" id="194682"/>
    <lineage>
        <taxon>Eukaryota</taxon>
        <taxon>Fungi</taxon>
        <taxon>Dikarya</taxon>
        <taxon>Basidiomycota</taxon>
        <taxon>Agaricomycotina</taxon>
        <taxon>Agaricomycetes</taxon>
        <taxon>Polyporales</taxon>
        <taxon>Meruliaceae</taxon>
        <taxon>Phlebia</taxon>
    </lineage>
</organism>
<name>A0ACC1T361_9APHY</name>
<keyword evidence="2" id="KW-1185">Reference proteome</keyword>
<reference evidence="1" key="1">
    <citation type="submission" date="2022-07" db="EMBL/GenBank/DDBJ databases">
        <title>Genome Sequence of Phlebia brevispora.</title>
        <authorList>
            <person name="Buettner E."/>
        </authorList>
    </citation>
    <scope>NUCLEOTIDE SEQUENCE</scope>
    <source>
        <strain evidence="1">MPL23</strain>
    </source>
</reference>
<gene>
    <name evidence="1" type="ORF">NM688_g4401</name>
</gene>
<protein>
    <submittedName>
        <fullName evidence="1">Uncharacterized protein</fullName>
    </submittedName>
</protein>
<dbReference type="Proteomes" id="UP001148662">
    <property type="component" value="Unassembled WGS sequence"/>
</dbReference>
<comment type="caution">
    <text evidence="1">The sequence shown here is derived from an EMBL/GenBank/DDBJ whole genome shotgun (WGS) entry which is preliminary data.</text>
</comment>
<evidence type="ECO:0000313" key="1">
    <source>
        <dbReference type="EMBL" id="KAJ3551979.1"/>
    </source>
</evidence>
<evidence type="ECO:0000313" key="2">
    <source>
        <dbReference type="Proteomes" id="UP001148662"/>
    </source>
</evidence>
<proteinExistence type="predicted"/>
<accession>A0ACC1T361</accession>
<sequence length="534" mass="59383">MLGSFTASYHRTVLDEAGELLCEEPSSVAGAGAWSKGEANKRAVRHPCQGVGQQGQVEKGLGGRQCGRREAHGTGRARLARTRKSGKMENNGVSELQTAGRPTMEKPLHIDPKVDTMQTRSRTIMNNSYWVIEVLLVMLSGAGRAHARKHHTSTVVRSHITNRQEGRRYIRLNLSIVYRSLSTPRRGAHPAFGMFALIGLFYWLTNRRTTRSMNAPRTASSKPMIHRWMRIFRWKGRTYKPVTDLEQASSGMPPMYNQPQYPHGEPVVQPSPYDPPTFEEVSLTVPEKPVPGRTSLEYMYKDPYHVAPRPGHEQKLTTESSPYAASVAGSSRVPSPIPTVYQPPPYPPTTDIDSTIRVTSYLFTIYAAGPGGGSTKHKCYNQQGRPISCPLHGWAIAIIVVVFSLFTVMAVTFWLSDRKRKMRRRAVSRSESTARPPRIWNPFSRKQTQYSTSDPVDTDTSSTLPVYATPPCEPPKPEGTYLTLPGVPEKPQPEHASSDSAFMNLQYAISQLGREPEEEAESSPDATRPASTPS</sequence>
<dbReference type="EMBL" id="JANHOG010000723">
    <property type="protein sequence ID" value="KAJ3551979.1"/>
    <property type="molecule type" value="Genomic_DNA"/>
</dbReference>